<dbReference type="Proteomes" id="UP001353858">
    <property type="component" value="Unassembled WGS sequence"/>
</dbReference>
<dbReference type="NCBIfam" id="TIGR01685">
    <property type="entry name" value="MDP-1"/>
    <property type="match status" value="1"/>
</dbReference>
<dbReference type="PANTHER" id="PTHR17901:SF14">
    <property type="entry name" value="MAGNESIUM-DEPENDENT PHOSPHATASE 1"/>
    <property type="match status" value="1"/>
</dbReference>
<dbReference type="Pfam" id="PF12689">
    <property type="entry name" value="Acid_PPase"/>
    <property type="match status" value="1"/>
</dbReference>
<dbReference type="InterPro" id="IPR010036">
    <property type="entry name" value="MDP_1_eu_arc"/>
</dbReference>
<dbReference type="EMBL" id="JARPUR010000004">
    <property type="protein sequence ID" value="KAK4877334.1"/>
    <property type="molecule type" value="Genomic_DNA"/>
</dbReference>
<dbReference type="InterPro" id="IPR036412">
    <property type="entry name" value="HAD-like_sf"/>
</dbReference>
<proteinExistence type="predicted"/>
<dbReference type="AlphaFoldDB" id="A0AAN7SFT9"/>
<sequence length="168" mass="19626">MSKKIKKRPKLIVFDLDYTLWPFWMHSQVNPPFSKSVSGAVLDSKGITIKHYEEVPKVLETLKQKGYVLAIASRTPKVNSAQQLIELFDWNKYFTYKEIYPGRKTMHFSKVRTQSGIQFDDMLFFDDELRNIYDLRSAGVVSVLVRDGVNQEIVNRGLKDYAHERSFK</sequence>
<dbReference type="SFLD" id="SFLDG01129">
    <property type="entry name" value="C1.5:_HAD__Beta-PGM__Phosphata"/>
    <property type="match status" value="1"/>
</dbReference>
<organism evidence="1 2">
    <name type="scientific">Aquatica leii</name>
    <dbReference type="NCBI Taxonomy" id="1421715"/>
    <lineage>
        <taxon>Eukaryota</taxon>
        <taxon>Metazoa</taxon>
        <taxon>Ecdysozoa</taxon>
        <taxon>Arthropoda</taxon>
        <taxon>Hexapoda</taxon>
        <taxon>Insecta</taxon>
        <taxon>Pterygota</taxon>
        <taxon>Neoptera</taxon>
        <taxon>Endopterygota</taxon>
        <taxon>Coleoptera</taxon>
        <taxon>Polyphaga</taxon>
        <taxon>Elateriformia</taxon>
        <taxon>Elateroidea</taxon>
        <taxon>Lampyridae</taxon>
        <taxon>Luciolinae</taxon>
        <taxon>Aquatica</taxon>
    </lineage>
</organism>
<dbReference type="SUPFAM" id="SSF56784">
    <property type="entry name" value="HAD-like"/>
    <property type="match status" value="1"/>
</dbReference>
<dbReference type="SFLD" id="SFLDS00003">
    <property type="entry name" value="Haloacid_Dehalogenase"/>
    <property type="match status" value="1"/>
</dbReference>
<gene>
    <name evidence="1" type="ORF">RN001_009840</name>
</gene>
<dbReference type="InterPro" id="IPR023214">
    <property type="entry name" value="HAD_sf"/>
</dbReference>
<dbReference type="InterPro" id="IPR010033">
    <property type="entry name" value="HAD_SF_ppase_IIIC"/>
</dbReference>
<evidence type="ECO:0008006" key="3">
    <source>
        <dbReference type="Google" id="ProtNLM"/>
    </source>
</evidence>
<dbReference type="Gene3D" id="3.40.50.1000">
    <property type="entry name" value="HAD superfamily/HAD-like"/>
    <property type="match status" value="1"/>
</dbReference>
<keyword evidence="2" id="KW-1185">Reference proteome</keyword>
<dbReference type="CDD" id="cd07501">
    <property type="entry name" value="HAD_MDP-1_like"/>
    <property type="match status" value="1"/>
</dbReference>
<accession>A0AAN7SFT9</accession>
<protein>
    <recommendedName>
        <fullName evidence="3">Magnesium-dependent phosphatase 1</fullName>
    </recommendedName>
</protein>
<dbReference type="SFLD" id="SFLDG01131">
    <property type="entry name" value="C1.5.2:_MDP_Like"/>
    <property type="match status" value="1"/>
</dbReference>
<reference evidence="2" key="1">
    <citation type="submission" date="2023-01" db="EMBL/GenBank/DDBJ databases">
        <title>Key to firefly adult light organ development and bioluminescence: homeobox transcription factors regulate luciferase expression and transportation to peroxisome.</title>
        <authorList>
            <person name="Fu X."/>
        </authorList>
    </citation>
    <scope>NUCLEOTIDE SEQUENCE [LARGE SCALE GENOMIC DNA]</scope>
</reference>
<dbReference type="InterPro" id="IPR035679">
    <property type="entry name" value="MDP-1_euk"/>
</dbReference>
<evidence type="ECO:0000313" key="1">
    <source>
        <dbReference type="EMBL" id="KAK4877334.1"/>
    </source>
</evidence>
<dbReference type="PANTHER" id="PTHR17901">
    <property type="entry name" value="MAGNESIUM-DEPENDENT PHOSPHATASE 1 MDP1"/>
    <property type="match status" value="1"/>
</dbReference>
<comment type="caution">
    <text evidence="1">The sequence shown here is derived from an EMBL/GenBank/DDBJ whole genome shotgun (WGS) entry which is preliminary data.</text>
</comment>
<dbReference type="GO" id="GO:0003993">
    <property type="term" value="F:acid phosphatase activity"/>
    <property type="evidence" value="ECO:0007669"/>
    <property type="project" value="TreeGrafter"/>
</dbReference>
<dbReference type="NCBIfam" id="TIGR01681">
    <property type="entry name" value="HAD-SF-IIIC"/>
    <property type="match status" value="1"/>
</dbReference>
<evidence type="ECO:0000313" key="2">
    <source>
        <dbReference type="Proteomes" id="UP001353858"/>
    </source>
</evidence>
<name>A0AAN7SFT9_9COLE</name>